<evidence type="ECO:0000313" key="1">
    <source>
        <dbReference type="EMBL" id="AQQ05430.1"/>
    </source>
</evidence>
<organism evidence="1 2">
    <name type="scientific">Roseibium algicola</name>
    <dbReference type="NCBI Taxonomy" id="2857014"/>
    <lineage>
        <taxon>Bacteria</taxon>
        <taxon>Pseudomonadati</taxon>
        <taxon>Pseudomonadota</taxon>
        <taxon>Alphaproteobacteria</taxon>
        <taxon>Hyphomicrobiales</taxon>
        <taxon>Stappiaceae</taxon>
        <taxon>Roseibium</taxon>
    </lineage>
</organism>
<keyword evidence="1" id="KW-0969">Cilium</keyword>
<accession>A0ABN4WUP4</accession>
<protein>
    <submittedName>
        <fullName evidence="1">Flagellar biosynthesis protein</fullName>
    </submittedName>
</protein>
<dbReference type="RefSeq" id="WP_062487580.1">
    <property type="nucleotide sequence ID" value="NZ_CP019630.1"/>
</dbReference>
<reference evidence="1 2" key="1">
    <citation type="submission" date="2017-02" db="EMBL/GenBank/DDBJ databases">
        <authorList>
            <person name="Jeong S."/>
        </authorList>
    </citation>
    <scope>NUCLEOTIDE SEQUENCE [LARGE SCALE GENOMIC DNA]</scope>
    <source>
        <strain evidence="1 2">RMAR6-6</strain>
    </source>
</reference>
<keyword evidence="1" id="KW-0966">Cell projection</keyword>
<name>A0ABN4WUP4_9HYPH</name>
<sequence length="91" mass="10335">MAKVGNYVQRDYHKTFSTKRQSTWSDYNKAWNGRRQASSQKMQQLRNLASTFATINTQAAQTNTLFVMQNQGRLGGYANQTAAMARINVLV</sequence>
<dbReference type="Proteomes" id="UP000188174">
    <property type="component" value="Chromosome"/>
</dbReference>
<gene>
    <name evidence="1" type="ORF">B0E33_19165</name>
</gene>
<keyword evidence="2" id="KW-1185">Reference proteome</keyword>
<keyword evidence="1" id="KW-0282">Flagellum</keyword>
<evidence type="ECO:0000313" key="2">
    <source>
        <dbReference type="Proteomes" id="UP000188174"/>
    </source>
</evidence>
<dbReference type="EMBL" id="CP019630">
    <property type="protein sequence ID" value="AQQ05430.1"/>
    <property type="molecule type" value="Genomic_DNA"/>
</dbReference>
<proteinExistence type="predicted"/>